<evidence type="ECO:0000313" key="1">
    <source>
        <dbReference type="EMBL" id="KAH3666388.1"/>
    </source>
</evidence>
<dbReference type="Proteomes" id="UP000769528">
    <property type="component" value="Unassembled WGS sequence"/>
</dbReference>
<protein>
    <submittedName>
        <fullName evidence="1">Uncharacterized protein</fullName>
    </submittedName>
</protein>
<sequence>MLRLTRNLHNSSILFQESNSILSSRKEIDEYLQYFKTKRELRPLVYRKKNSSELLSRDLFNDELKTRIVPLTPPKLPSKSSLSKLIYNSSNIDELYKIRDELLYLSKKPKFTTSNHLTVYLEKSIQLRKLPHALTFLYSQKTLRNLLNQDNLNFIYLLIYLNPFKSFEQKLHKLNISFSKIRSKDLISDLLKASIYLQFDEKLPEELINQLKNSKLELSNSLDINKNIGSLSKIFKENRLLYLQLKPISLQFTQIDGFNKFDLIVKIDEFVKNYEIITKTLNKPNQFEEFKQSALFGKPN</sequence>
<comment type="caution">
    <text evidence="1">The sequence shown here is derived from an EMBL/GenBank/DDBJ whole genome shotgun (WGS) entry which is preliminary data.</text>
</comment>
<reference evidence="1" key="2">
    <citation type="submission" date="2021-01" db="EMBL/GenBank/DDBJ databases">
        <authorList>
            <person name="Schikora-Tamarit M.A."/>
        </authorList>
    </citation>
    <scope>NUCLEOTIDE SEQUENCE</scope>
    <source>
        <strain evidence="1">CBS6341</strain>
    </source>
</reference>
<keyword evidence="2" id="KW-1185">Reference proteome</keyword>
<dbReference type="AlphaFoldDB" id="A0A9P8P6F7"/>
<reference evidence="1" key="1">
    <citation type="journal article" date="2021" name="Open Biol.">
        <title>Shared evolutionary footprints suggest mitochondrial oxidative damage underlies multiple complex I losses in fungi.</title>
        <authorList>
            <person name="Schikora-Tamarit M.A."/>
            <person name="Marcet-Houben M."/>
            <person name="Nosek J."/>
            <person name="Gabaldon T."/>
        </authorList>
    </citation>
    <scope>NUCLEOTIDE SEQUENCE</scope>
    <source>
        <strain evidence="1">CBS6341</strain>
    </source>
</reference>
<accession>A0A9P8P6F7</accession>
<evidence type="ECO:0000313" key="2">
    <source>
        <dbReference type="Proteomes" id="UP000769528"/>
    </source>
</evidence>
<organism evidence="1 2">
    <name type="scientific">Wickerhamomyces mucosus</name>
    <dbReference type="NCBI Taxonomy" id="1378264"/>
    <lineage>
        <taxon>Eukaryota</taxon>
        <taxon>Fungi</taxon>
        <taxon>Dikarya</taxon>
        <taxon>Ascomycota</taxon>
        <taxon>Saccharomycotina</taxon>
        <taxon>Saccharomycetes</taxon>
        <taxon>Phaffomycetales</taxon>
        <taxon>Wickerhamomycetaceae</taxon>
        <taxon>Wickerhamomyces</taxon>
    </lineage>
</organism>
<gene>
    <name evidence="1" type="ORF">WICMUC_005656</name>
</gene>
<name>A0A9P8P6F7_9ASCO</name>
<dbReference type="EMBL" id="JAEUBF010001445">
    <property type="protein sequence ID" value="KAH3666388.1"/>
    <property type="molecule type" value="Genomic_DNA"/>
</dbReference>
<dbReference type="OrthoDB" id="4061106at2759"/>
<proteinExistence type="predicted"/>